<evidence type="ECO:0000313" key="2">
    <source>
        <dbReference type="Proteomes" id="UP001165960"/>
    </source>
</evidence>
<reference evidence="1" key="1">
    <citation type="submission" date="2022-04" db="EMBL/GenBank/DDBJ databases">
        <title>Genome of the entomopathogenic fungus Entomophthora muscae.</title>
        <authorList>
            <person name="Elya C."/>
            <person name="Lovett B.R."/>
            <person name="Lee E."/>
            <person name="Macias A.M."/>
            <person name="Hajek A.E."/>
            <person name="De Bivort B.L."/>
            <person name="Kasson M.T."/>
            <person name="De Fine Licht H.H."/>
            <person name="Stajich J.E."/>
        </authorList>
    </citation>
    <scope>NUCLEOTIDE SEQUENCE</scope>
    <source>
        <strain evidence="1">Berkeley</strain>
    </source>
</reference>
<accession>A0ACC2TQX9</accession>
<keyword evidence="2" id="KW-1185">Reference proteome</keyword>
<proteinExistence type="predicted"/>
<sequence length="83" mass="8753">MVTVDMGAVVDPTPLVTDLYSSSHHATNNGGVSPLLALVPSPYAEVLKASGNLLWLLADTTVSAVHGYFPYLLHPNSFGRSSN</sequence>
<dbReference type="Proteomes" id="UP001165960">
    <property type="component" value="Unassembled WGS sequence"/>
</dbReference>
<organism evidence="1 2">
    <name type="scientific">Entomophthora muscae</name>
    <dbReference type="NCBI Taxonomy" id="34485"/>
    <lineage>
        <taxon>Eukaryota</taxon>
        <taxon>Fungi</taxon>
        <taxon>Fungi incertae sedis</taxon>
        <taxon>Zoopagomycota</taxon>
        <taxon>Entomophthoromycotina</taxon>
        <taxon>Entomophthoromycetes</taxon>
        <taxon>Entomophthorales</taxon>
        <taxon>Entomophthoraceae</taxon>
        <taxon>Entomophthora</taxon>
    </lineage>
</organism>
<gene>
    <name evidence="1" type="ORF">DSO57_1021157</name>
</gene>
<comment type="caution">
    <text evidence="1">The sequence shown here is derived from an EMBL/GenBank/DDBJ whole genome shotgun (WGS) entry which is preliminary data.</text>
</comment>
<protein>
    <submittedName>
        <fullName evidence="1">Uncharacterized protein</fullName>
    </submittedName>
</protein>
<evidence type="ECO:0000313" key="1">
    <source>
        <dbReference type="EMBL" id="KAJ9076970.1"/>
    </source>
</evidence>
<dbReference type="EMBL" id="QTSX02002231">
    <property type="protein sequence ID" value="KAJ9076970.1"/>
    <property type="molecule type" value="Genomic_DNA"/>
</dbReference>
<name>A0ACC2TQX9_9FUNG</name>